<sequence>MRGQQTAEDTRPRQKAAARIHEGEKKGSHSPQPNWRLGVIALDDATRKRTNPSSPPAAIASVLTSDDLLGEILLRLASPSPPTSSTPPPSAGAGSAWPPIAPSSPASARATRRPSSASTPSPDPAPAPPPSSGGRPAGTRRRSPPPSAAQRHSSTSPAAASSRTSSTPAAAASSSTSAAASSSTSTSSSQAMVVLTPPGREDADGLDHVSQHTRKRILPEHGCDGRQCLELLQIHRRQKRQTVLQVNAFQDGAWTTLASVATDLLETHFVHKILPIGSRLFMTTWKNIVVLDTVSSTVSFIDYPDEEINHVYGGWLSSKADEGHNDDPGVYLVNVVDWQQLHIWLNGKAAGRGGMSGWLLVDSFCLTGIFDDLGMRYALYRVACVGDNAAFVVLEMDGSLFYFHAPGRTVEMVFKAAPGGKCSKAKVWPFMMP</sequence>
<feature type="region of interest" description="Disordered" evidence="1">
    <location>
        <begin position="1"/>
        <end position="59"/>
    </location>
</feature>
<keyword evidence="4" id="KW-1185">Reference proteome</keyword>
<evidence type="ECO:0000256" key="1">
    <source>
        <dbReference type="SAM" id="MobiDB-lite"/>
    </source>
</evidence>
<reference evidence="3" key="2">
    <citation type="submission" date="2021-12" db="EMBL/GenBank/DDBJ databases">
        <title>Resequencing data analysis of finger millet.</title>
        <authorList>
            <person name="Hatakeyama M."/>
            <person name="Aluri S."/>
            <person name="Balachadran M.T."/>
            <person name="Sivarajan S.R."/>
            <person name="Poveda L."/>
            <person name="Shimizu-Inatsugi R."/>
            <person name="Schlapbach R."/>
            <person name="Sreeman S.M."/>
            <person name="Shimizu K.K."/>
        </authorList>
    </citation>
    <scope>NUCLEOTIDE SEQUENCE</scope>
</reference>
<feature type="compositionally biased region" description="Low complexity" evidence="1">
    <location>
        <begin position="91"/>
        <end position="120"/>
    </location>
</feature>
<feature type="region of interest" description="Disordered" evidence="1">
    <location>
        <begin position="74"/>
        <end position="191"/>
    </location>
</feature>
<dbReference type="Proteomes" id="UP001054889">
    <property type="component" value="Unassembled WGS sequence"/>
</dbReference>
<gene>
    <name evidence="3" type="primary">ga00621</name>
    <name evidence="3" type="ORF">PR202_ga00621</name>
</gene>
<feature type="compositionally biased region" description="Pro residues" evidence="1">
    <location>
        <begin position="121"/>
        <end position="131"/>
    </location>
</feature>
<proteinExistence type="predicted"/>
<dbReference type="EMBL" id="BQKI01000001">
    <property type="protein sequence ID" value="GJM84908.1"/>
    <property type="molecule type" value="Genomic_DNA"/>
</dbReference>
<dbReference type="AlphaFoldDB" id="A0AAV5BH02"/>
<dbReference type="Pfam" id="PF23635">
    <property type="entry name" value="Beta-prop_AT5G49610-like"/>
    <property type="match status" value="1"/>
</dbReference>
<dbReference type="InterPro" id="IPR056594">
    <property type="entry name" value="AT5G49610-like_b-prop"/>
</dbReference>
<organism evidence="3 4">
    <name type="scientific">Eleusine coracana subsp. coracana</name>
    <dbReference type="NCBI Taxonomy" id="191504"/>
    <lineage>
        <taxon>Eukaryota</taxon>
        <taxon>Viridiplantae</taxon>
        <taxon>Streptophyta</taxon>
        <taxon>Embryophyta</taxon>
        <taxon>Tracheophyta</taxon>
        <taxon>Spermatophyta</taxon>
        <taxon>Magnoliopsida</taxon>
        <taxon>Liliopsida</taxon>
        <taxon>Poales</taxon>
        <taxon>Poaceae</taxon>
        <taxon>PACMAD clade</taxon>
        <taxon>Chloridoideae</taxon>
        <taxon>Cynodonteae</taxon>
        <taxon>Eleusininae</taxon>
        <taxon>Eleusine</taxon>
    </lineage>
</organism>
<dbReference type="PANTHER" id="PTHR33207">
    <property type="entry name" value="F-BOX DOMAIN CONTAINING PROTEIN-RELATED"/>
    <property type="match status" value="1"/>
</dbReference>
<protein>
    <recommendedName>
        <fullName evidence="2">F-box protein AT5G49610-like beta-propeller domain-containing protein</fullName>
    </recommendedName>
</protein>
<feature type="domain" description="F-box protein AT5G49610-like beta-propeller" evidence="2">
    <location>
        <begin position="191"/>
        <end position="432"/>
    </location>
</feature>
<accession>A0AAV5BH02</accession>
<feature type="compositionally biased region" description="Pro residues" evidence="1">
    <location>
        <begin position="79"/>
        <end position="90"/>
    </location>
</feature>
<comment type="caution">
    <text evidence="3">The sequence shown here is derived from an EMBL/GenBank/DDBJ whole genome shotgun (WGS) entry which is preliminary data.</text>
</comment>
<evidence type="ECO:0000313" key="4">
    <source>
        <dbReference type="Proteomes" id="UP001054889"/>
    </source>
</evidence>
<feature type="compositionally biased region" description="Low complexity" evidence="1">
    <location>
        <begin position="153"/>
        <end position="189"/>
    </location>
</feature>
<evidence type="ECO:0000259" key="2">
    <source>
        <dbReference type="Pfam" id="PF23635"/>
    </source>
</evidence>
<reference evidence="3" key="1">
    <citation type="journal article" date="2018" name="DNA Res.">
        <title>Multiple hybrid de novo genome assembly of finger millet, an orphan allotetraploid crop.</title>
        <authorList>
            <person name="Hatakeyama M."/>
            <person name="Aluri S."/>
            <person name="Balachadran M.T."/>
            <person name="Sivarajan S.R."/>
            <person name="Patrignani A."/>
            <person name="Gruter S."/>
            <person name="Poveda L."/>
            <person name="Shimizu-Inatsugi R."/>
            <person name="Baeten J."/>
            <person name="Francoijs K.J."/>
            <person name="Nataraja K.N."/>
            <person name="Reddy Y.A.N."/>
            <person name="Phadnis S."/>
            <person name="Ravikumar R.L."/>
            <person name="Schlapbach R."/>
            <person name="Sreeman S.M."/>
            <person name="Shimizu K.K."/>
        </authorList>
    </citation>
    <scope>NUCLEOTIDE SEQUENCE</scope>
</reference>
<name>A0AAV5BH02_ELECO</name>
<evidence type="ECO:0000313" key="3">
    <source>
        <dbReference type="EMBL" id="GJM84908.1"/>
    </source>
</evidence>